<dbReference type="RefSeq" id="WP_026937837.1">
    <property type="nucleotide sequence ID" value="NZ_CP028426.1"/>
</dbReference>
<evidence type="ECO:0008006" key="3">
    <source>
        <dbReference type="Google" id="ProtNLM"/>
    </source>
</evidence>
<reference evidence="1" key="2">
    <citation type="journal article" date="2022" name="Sci. Rep.">
        <title>In silico prediction of the enzymes involved in the degradation of the herbicide molinate by Gulosibacter molinativorax ON4T.</title>
        <authorList>
            <person name="Lopes A.R."/>
            <person name="Bunin E."/>
            <person name="Viana A.T."/>
            <person name="Froufe H."/>
            <person name="Munoz-Merida A."/>
            <person name="Pinho D."/>
            <person name="Figueiredo J."/>
            <person name="Barroso C."/>
            <person name="Vaz-Moreira I."/>
            <person name="Bellanger X."/>
            <person name="Egas C."/>
            <person name="Nunes O.C."/>
        </authorList>
    </citation>
    <scope>NUCLEOTIDE SEQUENCE</scope>
    <source>
        <strain evidence="1">ON4</strain>
    </source>
</reference>
<protein>
    <recommendedName>
        <fullName evidence="3">DUF5753 domain-containing protein</fullName>
    </recommendedName>
</protein>
<organism evidence="1 2">
    <name type="scientific">Gulosibacter molinativorax</name>
    <dbReference type="NCBI Taxonomy" id="256821"/>
    <lineage>
        <taxon>Bacteria</taxon>
        <taxon>Bacillati</taxon>
        <taxon>Actinomycetota</taxon>
        <taxon>Actinomycetes</taxon>
        <taxon>Micrococcales</taxon>
        <taxon>Microbacteriaceae</taxon>
        <taxon>Gulosibacter</taxon>
    </lineage>
</organism>
<comment type="caution">
    <text evidence="1">The sequence shown here is derived from an EMBL/GenBank/DDBJ whole genome shotgun (WGS) entry which is preliminary data.</text>
</comment>
<dbReference type="Proteomes" id="UP001170379">
    <property type="component" value="Unassembled WGS sequence"/>
</dbReference>
<proteinExistence type="predicted"/>
<name>A0ABT7C652_9MICO</name>
<accession>A0ABT7C652</accession>
<dbReference type="EMBL" id="PXVD01000006">
    <property type="protein sequence ID" value="MDJ1370661.1"/>
    <property type="molecule type" value="Genomic_DNA"/>
</dbReference>
<evidence type="ECO:0000313" key="2">
    <source>
        <dbReference type="Proteomes" id="UP001170379"/>
    </source>
</evidence>
<reference evidence="1" key="1">
    <citation type="submission" date="2018-03" db="EMBL/GenBank/DDBJ databases">
        <authorList>
            <person name="Nunes O.C."/>
            <person name="Lopes A.R."/>
            <person name="Froufe H."/>
            <person name="Munoz-Merida A."/>
            <person name="Barroso C."/>
            <person name="Egas C."/>
        </authorList>
    </citation>
    <scope>NUCLEOTIDE SEQUENCE</scope>
    <source>
        <strain evidence="1">ON4</strain>
    </source>
</reference>
<evidence type="ECO:0000313" key="1">
    <source>
        <dbReference type="EMBL" id="MDJ1370661.1"/>
    </source>
</evidence>
<keyword evidence="2" id="KW-1185">Reference proteome</keyword>
<gene>
    <name evidence="1" type="ORF">C7K25_04655</name>
</gene>
<sequence>MGTTGFEVVVTPESIVIYQRNERLIELQAVPARAVEAERVTLTHSQAVEVCAGLLRELGEHTLARMVSEIGSEEDR</sequence>